<dbReference type="SUPFAM" id="SSF54529">
    <property type="entry name" value="Mitochondrial glycoprotein MAM33-like"/>
    <property type="match status" value="1"/>
</dbReference>
<feature type="region of interest" description="Disordered" evidence="1">
    <location>
        <begin position="107"/>
        <end position="127"/>
    </location>
</feature>
<evidence type="ECO:0000256" key="1">
    <source>
        <dbReference type="SAM" id="MobiDB-lite"/>
    </source>
</evidence>
<feature type="compositionally biased region" description="Low complexity" evidence="1">
    <location>
        <begin position="59"/>
        <end position="90"/>
    </location>
</feature>
<gene>
    <name evidence="2" type="ORF">ACHAXA_006515</name>
</gene>
<reference evidence="2 3" key="1">
    <citation type="submission" date="2024-10" db="EMBL/GenBank/DDBJ databases">
        <title>Updated reference genomes for cyclostephanoid diatoms.</title>
        <authorList>
            <person name="Roberts W.R."/>
            <person name="Alverson A.J."/>
        </authorList>
    </citation>
    <scope>NUCLEOTIDE SEQUENCE [LARGE SCALE GENOMIC DNA]</scope>
    <source>
        <strain evidence="2 3">AJA228-03</strain>
    </source>
</reference>
<keyword evidence="3" id="KW-1185">Reference proteome</keyword>
<dbReference type="Gene3D" id="3.10.280.10">
    <property type="entry name" value="Mitochondrial glycoprotein"/>
    <property type="match status" value="1"/>
</dbReference>
<dbReference type="InterPro" id="IPR036561">
    <property type="entry name" value="MAM33_sf"/>
</dbReference>
<proteinExistence type="predicted"/>
<organism evidence="2 3">
    <name type="scientific">Cyclostephanos tholiformis</name>
    <dbReference type="NCBI Taxonomy" id="382380"/>
    <lineage>
        <taxon>Eukaryota</taxon>
        <taxon>Sar</taxon>
        <taxon>Stramenopiles</taxon>
        <taxon>Ochrophyta</taxon>
        <taxon>Bacillariophyta</taxon>
        <taxon>Coscinodiscophyceae</taxon>
        <taxon>Thalassiosirophycidae</taxon>
        <taxon>Stephanodiscales</taxon>
        <taxon>Stephanodiscaceae</taxon>
        <taxon>Cyclostephanos</taxon>
    </lineage>
</organism>
<dbReference type="InterPro" id="IPR003428">
    <property type="entry name" value="MAM33"/>
</dbReference>
<evidence type="ECO:0008006" key="4">
    <source>
        <dbReference type="Google" id="ProtNLM"/>
    </source>
</evidence>
<sequence length="330" mass="35792">MIRTANLLVRRIPTSNNYLVVPPRTVATMPSSSSSASSSTTTAVLPPSRSSFAVPSPIPRASYAPSRSSYSSYPGRPFSSTPTTTTTTTSDDAASRLGSILQREINEETEASSAARDDDGGGLPPELRELRDAVSTKWTILEGITGIADDIGGREVGSGATVRMLKRGNGSKGARIGIVFHCQDTEEDSDFDTDDLFDETKRDEEENEENEDEEPMQAVRFGVVVSKGGRTVVIQCRSGYELSVDGVTVRDGDMETVLVGLAGGEGLHAALYQGPEFTELAEDLQESFRNYVVTECGVDDDVTAFISMYCDYREQEEYVSWMKTAIDILD</sequence>
<evidence type="ECO:0000313" key="3">
    <source>
        <dbReference type="Proteomes" id="UP001530377"/>
    </source>
</evidence>
<dbReference type="Pfam" id="PF02330">
    <property type="entry name" value="MAM33"/>
    <property type="match status" value="1"/>
</dbReference>
<dbReference type="EMBL" id="JALLPB020000527">
    <property type="protein sequence ID" value="KAL3808239.1"/>
    <property type="molecule type" value="Genomic_DNA"/>
</dbReference>
<dbReference type="Proteomes" id="UP001530377">
    <property type="component" value="Unassembled WGS sequence"/>
</dbReference>
<evidence type="ECO:0000313" key="2">
    <source>
        <dbReference type="EMBL" id="KAL3808239.1"/>
    </source>
</evidence>
<name>A0ABD3R5G8_9STRA</name>
<dbReference type="AlphaFoldDB" id="A0ABD3R5G8"/>
<dbReference type="PANTHER" id="PTHR10826:SF1">
    <property type="entry name" value="COMPLEMENT COMPONENT 1 Q SUBCOMPONENT-BINDING PROTEIN, MITOCHONDRIAL"/>
    <property type="match status" value="1"/>
</dbReference>
<feature type="compositionally biased region" description="Low complexity" evidence="1">
    <location>
        <begin position="31"/>
        <end position="43"/>
    </location>
</feature>
<comment type="caution">
    <text evidence="2">The sequence shown here is derived from an EMBL/GenBank/DDBJ whole genome shotgun (WGS) entry which is preliminary data.</text>
</comment>
<protein>
    <recommendedName>
        <fullName evidence="4">Mitochondrial glyco protein</fullName>
    </recommendedName>
</protein>
<feature type="region of interest" description="Disordered" evidence="1">
    <location>
        <begin position="25"/>
        <end position="92"/>
    </location>
</feature>
<accession>A0ABD3R5G8</accession>
<dbReference type="PANTHER" id="PTHR10826">
    <property type="entry name" value="COMPLEMENT COMPONENT 1"/>
    <property type="match status" value="1"/>
</dbReference>